<dbReference type="SMART" id="SM00482">
    <property type="entry name" value="POLAc"/>
    <property type="match status" value="1"/>
</dbReference>
<keyword evidence="1" id="KW-1194">Viral DNA replication</keyword>
<dbReference type="InterPro" id="IPR002298">
    <property type="entry name" value="DNA_polymerase_A"/>
</dbReference>
<dbReference type="GO" id="GO:0006261">
    <property type="term" value="P:DNA-templated DNA replication"/>
    <property type="evidence" value="ECO:0007669"/>
    <property type="project" value="InterPro"/>
</dbReference>
<organism evidence="3 4">
    <name type="scientific">Caulobacter phage Seuss</name>
    <dbReference type="NCBI Taxonomy" id="1675601"/>
    <lineage>
        <taxon>Viruses</taxon>
        <taxon>Duplodnaviria</taxon>
        <taxon>Heunggongvirae</taxon>
        <taxon>Uroviricota</taxon>
        <taxon>Caudoviricetes</taxon>
        <taxon>Seussvirus</taxon>
        <taxon>Seussvirus seuss</taxon>
    </lineage>
</organism>
<evidence type="ECO:0000256" key="1">
    <source>
        <dbReference type="ARBA" id="ARBA00023109"/>
    </source>
</evidence>
<sequence length="923" mass="106311">MALPVPTILIDRRNIDEMKPLLIDLMRATTTMVGIDCETHDDNRHQGLNLFMKVNEDTRKKAGNKKLVFDVNRTVMTGFSLFPRDSQFAYYFNLAHKDVENRLSWDEVLPIIEAKPEGAIWIAHNAPYEITMFAQCHGYQLTNIVCTMQLSVTAFGDDNYDKVEFMAQGLNDLEQHLRPLMYAALKTTPNDLEPDEDGGMRRKFSREVDEIIGKITSKTADGSTSYNGFVKEISYGHGLKNLVWKFFGHKMDTFQETLGDNAHMGQITGDEVSSYGAEDAYWVVPLFDKLMEYVAIHSPRALETFFTQENPMIYVFSDIWRAGMKVNFSAIESRRVVERAEFARLLRVLKEAIRKIEWDPQPEPELCKRQSWYYDGEKPTAAQGYTRYRKKISDWAALPDSDDDFQQCQQVSSPVSNAWAEEQPERIKYTAKGKPIKSELSITHYMVARVILYDLLRGKMMFDKGAVASDGEARGKVLDWLRQNDPDEAKITVIETLTAMAGVEQRMKLYLTPYVLLTDPETQRMYPVVNCLLNTRRLAASSPNPMQLAKRGESTYVRGFFEPDYDDHVIVSLDWSAFELVIIGQLSNDTTFHKAFGQLPHQDMHSGAAADILRVEIPWMNEEIFKDLKKFENGADFQKKYGCLDSERDRLFTNLKGELFSSGASAVKYWRTEIGKGANFNYWYSGFLTTVGERMGWSISRTGEATEFYRSRFAEAEEWRLNTILQGNMHGFVELPDGHRRFRYEATDEWMTVFKAKWPDIVELNPIVHEITRRIHKRAANQLVNAMVQGTNAFIIKRSILECKRRLKEMGWTDREARFMIPIHDEKVWSVHRDRVVEFIAMAREVMMDHPDVFPTFKLDATPAVGLTFEPFHEKKAPYGQIELFELPKIDAVGEDRVGERATDDEVRAVVDFLFKQRELAAA</sequence>
<proteinExistence type="predicted"/>
<dbReference type="PANTHER" id="PTHR10133">
    <property type="entry name" value="DNA POLYMERASE I"/>
    <property type="match status" value="1"/>
</dbReference>
<dbReference type="SUPFAM" id="SSF56672">
    <property type="entry name" value="DNA/RNA polymerases"/>
    <property type="match status" value="1"/>
</dbReference>
<dbReference type="Gene3D" id="3.30.420.10">
    <property type="entry name" value="Ribonuclease H-like superfamily/Ribonuclease H"/>
    <property type="match status" value="2"/>
</dbReference>
<dbReference type="PANTHER" id="PTHR10133:SF62">
    <property type="entry name" value="DNA POLYMERASE THETA"/>
    <property type="match status" value="1"/>
</dbReference>
<gene>
    <name evidence="3" type="ORF">CPT_Seuss67</name>
</gene>
<keyword evidence="4" id="KW-1185">Reference proteome</keyword>
<dbReference type="InterPro" id="IPR012337">
    <property type="entry name" value="RNaseH-like_sf"/>
</dbReference>
<dbReference type="GO" id="GO:0006302">
    <property type="term" value="P:double-strand break repair"/>
    <property type="evidence" value="ECO:0007669"/>
    <property type="project" value="TreeGrafter"/>
</dbReference>
<evidence type="ECO:0000313" key="3">
    <source>
        <dbReference type="EMBL" id="AKU43593.1"/>
    </source>
</evidence>
<dbReference type="InterPro" id="IPR001098">
    <property type="entry name" value="DNA-dir_DNA_pol_A_palm_dom"/>
</dbReference>
<name>A0A0K1LN06_9CAUD</name>
<dbReference type="Gene3D" id="3.30.70.370">
    <property type="match status" value="2"/>
</dbReference>
<dbReference type="GO" id="GO:0003677">
    <property type="term" value="F:DNA binding"/>
    <property type="evidence" value="ECO:0007669"/>
    <property type="project" value="InterPro"/>
</dbReference>
<dbReference type="Pfam" id="PF00476">
    <property type="entry name" value="DNA_pol_A"/>
    <property type="match status" value="2"/>
</dbReference>
<keyword evidence="1" id="KW-0235">DNA replication</keyword>
<accession>A0A0K1LN06</accession>
<dbReference type="GO" id="GO:0003887">
    <property type="term" value="F:DNA-directed DNA polymerase activity"/>
    <property type="evidence" value="ECO:0007669"/>
    <property type="project" value="InterPro"/>
</dbReference>
<dbReference type="GO" id="GO:0039693">
    <property type="term" value="P:viral DNA genome replication"/>
    <property type="evidence" value="ECO:0007669"/>
    <property type="project" value="UniProtKB-KW"/>
</dbReference>
<dbReference type="Gene3D" id="1.10.150.20">
    <property type="entry name" value="5' to 3' exonuclease, C-terminal subdomain"/>
    <property type="match status" value="2"/>
</dbReference>
<dbReference type="InterPro" id="IPR043502">
    <property type="entry name" value="DNA/RNA_pol_sf"/>
</dbReference>
<dbReference type="Proteomes" id="UP000221339">
    <property type="component" value="Segment"/>
</dbReference>
<dbReference type="SUPFAM" id="SSF53098">
    <property type="entry name" value="Ribonuclease H-like"/>
    <property type="match status" value="1"/>
</dbReference>
<protein>
    <submittedName>
        <fullName evidence="3">DNA polymerase</fullName>
    </submittedName>
</protein>
<dbReference type="InterPro" id="IPR036397">
    <property type="entry name" value="RNaseH_sf"/>
</dbReference>
<dbReference type="EMBL" id="KT001914">
    <property type="protein sequence ID" value="AKU43593.1"/>
    <property type="molecule type" value="Genomic_DNA"/>
</dbReference>
<evidence type="ECO:0000259" key="2">
    <source>
        <dbReference type="SMART" id="SM00482"/>
    </source>
</evidence>
<feature type="domain" description="DNA-directed DNA polymerase family A palm" evidence="2">
    <location>
        <begin position="554"/>
        <end position="835"/>
    </location>
</feature>
<evidence type="ECO:0000313" key="4">
    <source>
        <dbReference type="Proteomes" id="UP000221339"/>
    </source>
</evidence>
<reference evidence="3 4" key="1">
    <citation type="journal article" date="2015" name="Genome Announc.">
        <title>Complete Genome Sequence of Caulobacter crescentus Siphophage Seuss.</title>
        <authorList>
            <person name="Sloan J.M."/>
            <person name="Keene J.L."/>
            <person name="Cahill J.L."/>
            <person name="Rasche E.S."/>
            <person name="Kuty Everett G.F."/>
        </authorList>
    </citation>
    <scope>NUCLEOTIDE SEQUENCE [LARGE SCALE GENOMIC DNA]</scope>
</reference>